<evidence type="ECO:0000256" key="1">
    <source>
        <dbReference type="SAM" id="MobiDB-lite"/>
    </source>
</evidence>
<gene>
    <name evidence="2" type="ORF">BXZ70DRAFT_1072270</name>
</gene>
<feature type="region of interest" description="Disordered" evidence="1">
    <location>
        <begin position="154"/>
        <end position="214"/>
    </location>
</feature>
<accession>A0A8K0UN05</accession>
<proteinExistence type="predicted"/>
<feature type="non-terminal residue" evidence="2">
    <location>
        <position position="214"/>
    </location>
</feature>
<keyword evidence="3" id="KW-1185">Reference proteome</keyword>
<dbReference type="Proteomes" id="UP000813824">
    <property type="component" value="Unassembled WGS sequence"/>
</dbReference>
<dbReference type="AlphaFoldDB" id="A0A8K0UN05"/>
<sequence length="214" mass="23004">MPAETHICYCTKCNGTSVNKTKFYRHNRGGHPIPHSSTFSSGLALLRTAQNIRNSAGTSIPPIPHTLTQAAPHVRVREHLTYEANETRDMDTGEKDVNMFCEPAASVPDVTVFASSVGSARLTEAAASEDDFALLEEFANMELTTSRARTALAAPSSNLNSDIPDVDELQPDPGSLAELDQEEPPQPVDADMGQASQNPLPALNNGEPAEPEPR</sequence>
<name>A0A8K0UN05_9AGAR</name>
<evidence type="ECO:0000313" key="3">
    <source>
        <dbReference type="Proteomes" id="UP000813824"/>
    </source>
</evidence>
<reference evidence="2" key="1">
    <citation type="journal article" date="2021" name="New Phytol.">
        <title>Evolutionary innovations through gain and loss of genes in the ectomycorrhizal Boletales.</title>
        <authorList>
            <person name="Wu G."/>
            <person name="Miyauchi S."/>
            <person name="Morin E."/>
            <person name="Kuo A."/>
            <person name="Drula E."/>
            <person name="Varga T."/>
            <person name="Kohler A."/>
            <person name="Feng B."/>
            <person name="Cao Y."/>
            <person name="Lipzen A."/>
            <person name="Daum C."/>
            <person name="Hundley H."/>
            <person name="Pangilinan J."/>
            <person name="Johnson J."/>
            <person name="Barry K."/>
            <person name="LaButti K."/>
            <person name="Ng V."/>
            <person name="Ahrendt S."/>
            <person name="Min B."/>
            <person name="Choi I.G."/>
            <person name="Park H."/>
            <person name="Plett J.M."/>
            <person name="Magnuson J."/>
            <person name="Spatafora J.W."/>
            <person name="Nagy L.G."/>
            <person name="Henrissat B."/>
            <person name="Grigoriev I.V."/>
            <person name="Yang Z.L."/>
            <person name="Xu J."/>
            <person name="Martin F.M."/>
        </authorList>
    </citation>
    <scope>NUCLEOTIDE SEQUENCE</scope>
    <source>
        <strain evidence="2">KKN 215</strain>
    </source>
</reference>
<comment type="caution">
    <text evidence="2">The sequence shown here is derived from an EMBL/GenBank/DDBJ whole genome shotgun (WGS) entry which is preliminary data.</text>
</comment>
<organism evidence="2 3">
    <name type="scientific">Cristinia sonorae</name>
    <dbReference type="NCBI Taxonomy" id="1940300"/>
    <lineage>
        <taxon>Eukaryota</taxon>
        <taxon>Fungi</taxon>
        <taxon>Dikarya</taxon>
        <taxon>Basidiomycota</taxon>
        <taxon>Agaricomycotina</taxon>
        <taxon>Agaricomycetes</taxon>
        <taxon>Agaricomycetidae</taxon>
        <taxon>Agaricales</taxon>
        <taxon>Pleurotineae</taxon>
        <taxon>Stephanosporaceae</taxon>
        <taxon>Cristinia</taxon>
    </lineage>
</organism>
<dbReference type="EMBL" id="JAEVFJ010000021">
    <property type="protein sequence ID" value="KAH8097054.1"/>
    <property type="molecule type" value="Genomic_DNA"/>
</dbReference>
<protein>
    <submittedName>
        <fullName evidence="2">Uncharacterized protein</fullName>
    </submittedName>
</protein>
<evidence type="ECO:0000313" key="2">
    <source>
        <dbReference type="EMBL" id="KAH8097054.1"/>
    </source>
</evidence>